<protein>
    <submittedName>
        <fullName evidence="1">Uncharacterized protein</fullName>
    </submittedName>
</protein>
<reference evidence="1" key="1">
    <citation type="submission" date="2022-04" db="EMBL/GenBank/DDBJ databases">
        <title>Complete genome sequence of a cyanobacterium, Nostoc sp. SO-36, isolated in Antarctica.</title>
        <authorList>
            <person name="Kanesaki Y."/>
            <person name="Effendi D."/>
            <person name="Sakamoto T."/>
            <person name="Ohtani S."/>
            <person name="Awai K."/>
        </authorList>
    </citation>
    <scope>NUCLEOTIDE SEQUENCE</scope>
    <source>
        <strain evidence="1">SO-36</strain>
    </source>
</reference>
<gene>
    <name evidence="1" type="ORF">ANSO36C_04950</name>
</gene>
<evidence type="ECO:0000313" key="2">
    <source>
        <dbReference type="Proteomes" id="UP001055453"/>
    </source>
</evidence>
<dbReference type="RefSeq" id="WP_251958236.1">
    <property type="nucleotide sequence ID" value="NZ_AP025732.1"/>
</dbReference>
<accession>A0ABM7YVN0</accession>
<proteinExistence type="predicted"/>
<dbReference type="Proteomes" id="UP001055453">
    <property type="component" value="Chromosome"/>
</dbReference>
<name>A0ABM7YVN0_NOSCO</name>
<organism evidence="1 2">
    <name type="scientific">Nostoc cf. commune SO-36</name>
    <dbReference type="NCBI Taxonomy" id="449208"/>
    <lineage>
        <taxon>Bacteria</taxon>
        <taxon>Bacillati</taxon>
        <taxon>Cyanobacteriota</taxon>
        <taxon>Cyanophyceae</taxon>
        <taxon>Nostocales</taxon>
        <taxon>Nostocaceae</taxon>
        <taxon>Nostoc</taxon>
    </lineage>
</organism>
<dbReference type="EMBL" id="AP025732">
    <property type="protein sequence ID" value="BDI14693.1"/>
    <property type="molecule type" value="Genomic_DNA"/>
</dbReference>
<keyword evidence="2" id="KW-1185">Reference proteome</keyword>
<sequence>MKSHIHGSKTFYNLTQSAKSPDEWKIVVAHWEAAIALMKSVPSSSPNYLVAQQKIKEYQKNFDYAEKNSFVNK</sequence>
<evidence type="ECO:0000313" key="1">
    <source>
        <dbReference type="EMBL" id="BDI14693.1"/>
    </source>
</evidence>